<evidence type="ECO:0000256" key="2">
    <source>
        <dbReference type="SAM" id="MobiDB-lite"/>
    </source>
</evidence>
<feature type="domain" description="SLH" evidence="3">
    <location>
        <begin position="182"/>
        <end position="241"/>
    </location>
</feature>
<reference evidence="4 5" key="1">
    <citation type="journal article" date="2020" name="Int. J. Med. Microbiol.">
        <title>Discovery of Paenibacillus larvae ERIC V: Phenotypic and genomic comparison to genotypes ERIC I-IV reveal different inventories of virulence factors which correlate with epidemiological prevalences of American Foulbrood.</title>
        <authorList>
            <person name="Beims H."/>
            <person name="Bunk B."/>
            <person name="Erler S."/>
            <person name="Mohr K.I."/>
            <person name="Sproer C."/>
            <person name="Pradella S."/>
            <person name="Gunther G."/>
            <person name="Rohde M."/>
            <person name="von der Ohe W."/>
            <person name="Steinert M."/>
        </authorList>
    </citation>
    <scope>NUCLEOTIDE SEQUENCE [LARGE SCALE GENOMIC DNA]</scope>
    <source>
        <strain evidence="4">Eric_V</strain>
    </source>
</reference>
<dbReference type="Gene3D" id="2.60.40.10">
    <property type="entry name" value="Immunoglobulins"/>
    <property type="match status" value="1"/>
</dbReference>
<dbReference type="InterPro" id="IPR001119">
    <property type="entry name" value="SLH_dom"/>
</dbReference>
<feature type="coiled-coil region" evidence="1">
    <location>
        <begin position="899"/>
        <end position="966"/>
    </location>
</feature>
<dbReference type="InterPro" id="IPR013783">
    <property type="entry name" value="Ig-like_fold"/>
</dbReference>
<name>A0A6C0QKT2_9BACL</name>
<feature type="region of interest" description="Disordered" evidence="2">
    <location>
        <begin position="1"/>
        <end position="23"/>
    </location>
</feature>
<dbReference type="RefSeq" id="WP_172422741.1">
    <property type="nucleotide sequence ID" value="NZ_CP019717.1"/>
</dbReference>
<proteinExistence type="predicted"/>
<evidence type="ECO:0000313" key="5">
    <source>
        <dbReference type="Proteomes" id="UP000464330"/>
    </source>
</evidence>
<protein>
    <submittedName>
        <fullName evidence="4">S-layer protein</fullName>
    </submittedName>
</protein>
<dbReference type="Proteomes" id="UP000464330">
    <property type="component" value="Chromosome"/>
</dbReference>
<feature type="compositionally biased region" description="Polar residues" evidence="2">
    <location>
        <begin position="1"/>
        <end position="15"/>
    </location>
</feature>
<dbReference type="Pfam" id="PF00395">
    <property type="entry name" value="SLH"/>
    <property type="match status" value="2"/>
</dbReference>
<evidence type="ECO:0000256" key="1">
    <source>
        <dbReference type="SAM" id="Coils"/>
    </source>
</evidence>
<feature type="domain" description="SLH" evidence="3">
    <location>
        <begin position="118"/>
        <end position="181"/>
    </location>
</feature>
<organism evidence="4 5">
    <name type="scientific">Paenibacillus larvae subsp. larvae</name>
    <dbReference type="NCBI Taxonomy" id="147375"/>
    <lineage>
        <taxon>Bacteria</taxon>
        <taxon>Bacillati</taxon>
        <taxon>Bacillota</taxon>
        <taxon>Bacilli</taxon>
        <taxon>Bacillales</taxon>
        <taxon>Paenibacillaceae</taxon>
        <taxon>Paenibacillus</taxon>
    </lineage>
</organism>
<dbReference type="InterPro" id="IPR003343">
    <property type="entry name" value="Big_2"/>
</dbReference>
<dbReference type="Gene3D" id="2.60.40.1080">
    <property type="match status" value="2"/>
</dbReference>
<evidence type="ECO:0000259" key="3">
    <source>
        <dbReference type="PROSITE" id="PS51272"/>
    </source>
</evidence>
<keyword evidence="1" id="KW-0175">Coiled coil</keyword>
<dbReference type="AlphaFoldDB" id="A0A6C0QKT2"/>
<sequence precursor="true">MRNMGSAISNNTQNEKQSRGGEKKVMKKSLSVIVSSAMALSMFSSVAFGAKIDDFKDLKDLSAKDKAKFAAMIDANILHGLTSDYFGLYEATNRAQFARVAADVFKLKVDTSLEKSSFSDVSKEDPANGYALPYIEAAKDNGIAAGYEDGTYRPDKTLTKEELATLLVKGLGFKDEAEAATGSDPSVSDWAQGYVKVAVEKGIMNNDTNGMFNGQQLVNRYMLVTSTYPVFEKNYQQIVIEGAKVTVNSDDTATVTGTAKNAITVKVTVGDTTKEVQVKEDGTFSYTTDKLPTGDTTISLVAYNGENKSAQVDLVATIGEAAVNSVTMLNEKTAEVKLNKSIGDVTRENIVVKQKDGERQYVQAVKWDENKQVATLTFFNDLPNNKDFTIELKSGSSVAKGEFKVAITEVSSIVLNDMTVPVDSPTPIEYKVLDANGVDITASTKVTLNSTKPDVIVDNKITLAKDDVVFVQAEATKKDGSKVLSKQIRVVAEGTEAVTLDKFTIAAKGSADFDSPNTFITEDKSDQFIQIQVKDKFGKEATTQGARFESLNKDVALVDRSTGAITPIKPGKVDVRVKVGAVDQVVSFEVGTKAVAKTIELDKSSILISTAAPTETVNIVVKDQYGNEFKKDELAAISKDTNVAKADLDKNKNLVIEAVNSGATTVEVKLGDITRTVTVEVKQPGAVASYKLEGFVKELDQYKGKDNENIDQMTLNVAGYDENGVKAVADVKAEYTVTDKDGKEVEKAVNNNKIEAKNLTAGETYTLTVKVGTLTVATESFKVINTEVKAVYGFNRIKDAITVKESKDLIETLNAENRTAFEIVKDGVSIENAKIQSLKFFSDNSEVVASAKDGAKKAELKADGTASILITEVTVELNNEPEQTITTNSLMEVNVKSHAAELEKAKAAAMTKIENAEKSVNESSEKADNAVKDAQKAYDEAIPEQKEAAKKELDAKSAIFRQVEKEATKVSEAKIAYEKATTVDAVKAEVAKAVKAAEDAGNLVKNL</sequence>
<accession>A0A6C0QKT2</accession>
<dbReference type="EMBL" id="CP019717">
    <property type="protein sequence ID" value="QHZ49323.1"/>
    <property type="molecule type" value="Genomic_DNA"/>
</dbReference>
<dbReference type="PROSITE" id="PS51272">
    <property type="entry name" value="SLH"/>
    <property type="match status" value="2"/>
</dbReference>
<dbReference type="SMART" id="SM00635">
    <property type="entry name" value="BID_2"/>
    <property type="match status" value="2"/>
</dbReference>
<gene>
    <name evidence="4" type="ORF">ERICV_00088</name>
</gene>
<evidence type="ECO:0000313" key="4">
    <source>
        <dbReference type="EMBL" id="QHZ49323.1"/>
    </source>
</evidence>